<keyword evidence="1" id="KW-0808">Transferase</keyword>
<dbReference type="PANTHER" id="PTHR13947:SF37">
    <property type="entry name" value="LD18367P"/>
    <property type="match status" value="1"/>
</dbReference>
<keyword evidence="4" id="KW-1185">Reference proteome</keyword>
<protein>
    <recommendedName>
        <fullName evidence="2">N-acetyltransferase domain-containing protein</fullName>
    </recommendedName>
</protein>
<feature type="domain" description="N-acetyltransferase" evidence="2">
    <location>
        <begin position="108"/>
        <end position="256"/>
    </location>
</feature>
<sequence>MCGNSFSTFGCYDNNGRKDLAITYLHKTSANVTCRQVTASDLPTVKRLHKFAKVDNKPVFGTKLSGIEEMLQHAVTGMNDVIGFVACSEGDASDVLGCVTIQREGPISPISVLPEYAAIEHVGISPQSSGKAIKAGNATSVEAPASDFVGAENHDIGNNDESLILNSSRHEFCLLTLVVRADQRRQGIGKILVETLNSYAVQTCLIGGSSTSHGSALLVTDVAAGNPTALKFFEACGFQKKSERSDKTVELFKVLC</sequence>
<dbReference type="Pfam" id="PF13508">
    <property type="entry name" value="Acetyltransf_7"/>
    <property type="match status" value="1"/>
</dbReference>
<dbReference type="InterPro" id="IPR016181">
    <property type="entry name" value="Acyl_CoA_acyltransferase"/>
</dbReference>
<reference evidence="3 4" key="1">
    <citation type="submission" date="2017-08" db="EMBL/GenBank/DDBJ databases">
        <title>Acidophilic green algal genome provides insights into adaptation to an acidic environment.</title>
        <authorList>
            <person name="Hirooka S."/>
            <person name="Hirose Y."/>
            <person name="Kanesaki Y."/>
            <person name="Higuchi S."/>
            <person name="Fujiwara T."/>
            <person name="Onuma R."/>
            <person name="Era A."/>
            <person name="Ohbayashi R."/>
            <person name="Uzuka A."/>
            <person name="Nozaki H."/>
            <person name="Yoshikawa H."/>
            <person name="Miyagishima S.Y."/>
        </authorList>
    </citation>
    <scope>NUCLEOTIDE SEQUENCE [LARGE SCALE GENOMIC DNA]</scope>
    <source>
        <strain evidence="3 4">NIES-2499</strain>
    </source>
</reference>
<gene>
    <name evidence="3" type="ORF">CEUSTIGMA_g12314.t1</name>
</gene>
<accession>A0A250XPG7</accession>
<dbReference type="OrthoDB" id="10641433at2759"/>
<evidence type="ECO:0000313" key="4">
    <source>
        <dbReference type="Proteomes" id="UP000232323"/>
    </source>
</evidence>
<dbReference type="Proteomes" id="UP000232323">
    <property type="component" value="Unassembled WGS sequence"/>
</dbReference>
<proteinExistence type="predicted"/>
<dbReference type="InterPro" id="IPR000182">
    <property type="entry name" value="GNAT_dom"/>
</dbReference>
<evidence type="ECO:0000259" key="2">
    <source>
        <dbReference type="PROSITE" id="PS51186"/>
    </source>
</evidence>
<dbReference type="SUPFAM" id="SSF55729">
    <property type="entry name" value="Acyl-CoA N-acyltransferases (Nat)"/>
    <property type="match status" value="1"/>
</dbReference>
<dbReference type="GO" id="GO:0008080">
    <property type="term" value="F:N-acetyltransferase activity"/>
    <property type="evidence" value="ECO:0007669"/>
    <property type="project" value="InterPro"/>
</dbReference>
<dbReference type="EMBL" id="BEGY01000139">
    <property type="protein sequence ID" value="GAX84893.1"/>
    <property type="molecule type" value="Genomic_DNA"/>
</dbReference>
<dbReference type="AlphaFoldDB" id="A0A250XPG7"/>
<dbReference type="PROSITE" id="PS51186">
    <property type="entry name" value="GNAT"/>
    <property type="match status" value="1"/>
</dbReference>
<organism evidence="3 4">
    <name type="scientific">Chlamydomonas eustigma</name>
    <dbReference type="NCBI Taxonomy" id="1157962"/>
    <lineage>
        <taxon>Eukaryota</taxon>
        <taxon>Viridiplantae</taxon>
        <taxon>Chlorophyta</taxon>
        <taxon>core chlorophytes</taxon>
        <taxon>Chlorophyceae</taxon>
        <taxon>CS clade</taxon>
        <taxon>Chlamydomonadales</taxon>
        <taxon>Chlamydomonadaceae</taxon>
        <taxon>Chlamydomonas</taxon>
    </lineage>
</organism>
<evidence type="ECO:0000313" key="3">
    <source>
        <dbReference type="EMBL" id="GAX84893.1"/>
    </source>
</evidence>
<dbReference type="PANTHER" id="PTHR13947">
    <property type="entry name" value="GNAT FAMILY N-ACETYLTRANSFERASE"/>
    <property type="match status" value="1"/>
</dbReference>
<name>A0A250XPG7_9CHLO</name>
<comment type="caution">
    <text evidence="3">The sequence shown here is derived from an EMBL/GenBank/DDBJ whole genome shotgun (WGS) entry which is preliminary data.</text>
</comment>
<dbReference type="InterPro" id="IPR050769">
    <property type="entry name" value="NAT_camello-type"/>
</dbReference>
<dbReference type="Gene3D" id="3.40.630.30">
    <property type="match status" value="1"/>
</dbReference>
<evidence type="ECO:0000256" key="1">
    <source>
        <dbReference type="ARBA" id="ARBA00022679"/>
    </source>
</evidence>